<keyword evidence="3" id="KW-1185">Reference proteome</keyword>
<comment type="caution">
    <text evidence="2">The sequence shown here is derived from an EMBL/GenBank/DDBJ whole genome shotgun (WGS) entry which is preliminary data.</text>
</comment>
<name>A0ABW0KDJ6_9BACL</name>
<evidence type="ECO:0000313" key="2">
    <source>
        <dbReference type="EMBL" id="MFC5451465.1"/>
    </source>
</evidence>
<proteinExistence type="predicted"/>
<reference evidence="3" key="1">
    <citation type="journal article" date="2019" name="Int. J. Syst. Evol. Microbiol.">
        <title>The Global Catalogue of Microorganisms (GCM) 10K type strain sequencing project: providing services to taxonomists for standard genome sequencing and annotation.</title>
        <authorList>
            <consortium name="The Broad Institute Genomics Platform"/>
            <consortium name="The Broad Institute Genome Sequencing Center for Infectious Disease"/>
            <person name="Wu L."/>
            <person name="Ma J."/>
        </authorList>
    </citation>
    <scope>NUCLEOTIDE SEQUENCE [LARGE SCALE GENOMIC DNA]</scope>
    <source>
        <strain evidence="3">KACC 11904</strain>
    </source>
</reference>
<dbReference type="EMBL" id="JBHSMJ010000034">
    <property type="protein sequence ID" value="MFC5451465.1"/>
    <property type="molecule type" value="Genomic_DNA"/>
</dbReference>
<evidence type="ECO:0008006" key="4">
    <source>
        <dbReference type="Google" id="ProtNLM"/>
    </source>
</evidence>
<keyword evidence="1" id="KW-0812">Transmembrane</keyword>
<accession>A0ABW0KDJ6</accession>
<evidence type="ECO:0000256" key="1">
    <source>
        <dbReference type="SAM" id="Phobius"/>
    </source>
</evidence>
<feature type="transmembrane region" description="Helical" evidence="1">
    <location>
        <begin position="80"/>
        <end position="102"/>
    </location>
</feature>
<dbReference type="RefSeq" id="WP_270884477.1">
    <property type="nucleotide sequence ID" value="NZ_JAQFVF010000070.1"/>
</dbReference>
<evidence type="ECO:0000313" key="3">
    <source>
        <dbReference type="Proteomes" id="UP001596044"/>
    </source>
</evidence>
<organism evidence="2 3">
    <name type="scientific">Paenibacillus aestuarii</name>
    <dbReference type="NCBI Taxonomy" id="516965"/>
    <lineage>
        <taxon>Bacteria</taxon>
        <taxon>Bacillati</taxon>
        <taxon>Bacillota</taxon>
        <taxon>Bacilli</taxon>
        <taxon>Bacillales</taxon>
        <taxon>Paenibacillaceae</taxon>
        <taxon>Paenibacillus</taxon>
    </lineage>
</organism>
<protein>
    <recommendedName>
        <fullName evidence="4">Zinc-finger domain-containing protein</fullName>
    </recommendedName>
</protein>
<keyword evidence="1" id="KW-0472">Membrane</keyword>
<gene>
    <name evidence="2" type="ORF">ACFPOG_24895</name>
</gene>
<dbReference type="Proteomes" id="UP001596044">
    <property type="component" value="Unassembled WGS sequence"/>
</dbReference>
<sequence length="153" mass="17599">MKHYDLPDWLLYVKAQLPSERMAEMELHLYRCDPCLAQYMTALEHAELIWPQMQTDDKSYMDTILDRTLRTRPAWYRSTLFHYGIAAAATIVLVATGFFHGLSQELDSVRNHSVISPPSSSQEMRPISERLVTKTLSWLDTIQSDPDKGGNQP</sequence>
<keyword evidence="1" id="KW-1133">Transmembrane helix</keyword>